<dbReference type="EMBL" id="OY731403">
    <property type="protein sequence ID" value="CAJ1965250.1"/>
    <property type="molecule type" value="Genomic_DNA"/>
</dbReference>
<evidence type="ECO:0000313" key="2">
    <source>
        <dbReference type="Proteomes" id="UP001189624"/>
    </source>
</evidence>
<proteinExistence type="predicted"/>
<protein>
    <submittedName>
        <fullName evidence="1">Uncharacterized protein</fullName>
    </submittedName>
</protein>
<dbReference type="AlphaFoldDB" id="A0AA86SMA1"/>
<reference evidence="1" key="1">
    <citation type="submission" date="2023-10" db="EMBL/GenBank/DDBJ databases">
        <authorList>
            <person name="Domelevo Entfellner J.-B."/>
        </authorList>
    </citation>
    <scope>NUCLEOTIDE SEQUENCE</scope>
</reference>
<sequence length="54" mass="6263">TCGLKIGPQLGLMFNHLRGEPSYKCNYMGEEIMKPPLLKFIKMCVVYKDKFDHV</sequence>
<evidence type="ECO:0000313" key="1">
    <source>
        <dbReference type="EMBL" id="CAJ1965250.1"/>
    </source>
</evidence>
<dbReference type="Proteomes" id="UP001189624">
    <property type="component" value="Chromosome 6"/>
</dbReference>
<name>A0AA86SMA1_9FABA</name>
<feature type="non-terminal residue" evidence="1">
    <location>
        <position position="1"/>
    </location>
</feature>
<keyword evidence="2" id="KW-1185">Reference proteome</keyword>
<gene>
    <name evidence="1" type="ORF">AYBTSS11_LOCUS20740</name>
</gene>
<dbReference type="Gramene" id="rna-AYBTSS11_LOCUS20740">
    <property type="protein sequence ID" value="CAJ1965250.1"/>
    <property type="gene ID" value="gene-AYBTSS11_LOCUS20740"/>
</dbReference>
<organism evidence="1 2">
    <name type="scientific">Sphenostylis stenocarpa</name>
    <dbReference type="NCBI Taxonomy" id="92480"/>
    <lineage>
        <taxon>Eukaryota</taxon>
        <taxon>Viridiplantae</taxon>
        <taxon>Streptophyta</taxon>
        <taxon>Embryophyta</taxon>
        <taxon>Tracheophyta</taxon>
        <taxon>Spermatophyta</taxon>
        <taxon>Magnoliopsida</taxon>
        <taxon>eudicotyledons</taxon>
        <taxon>Gunneridae</taxon>
        <taxon>Pentapetalae</taxon>
        <taxon>rosids</taxon>
        <taxon>fabids</taxon>
        <taxon>Fabales</taxon>
        <taxon>Fabaceae</taxon>
        <taxon>Papilionoideae</taxon>
        <taxon>50 kb inversion clade</taxon>
        <taxon>NPAAA clade</taxon>
        <taxon>indigoferoid/millettioid clade</taxon>
        <taxon>Phaseoleae</taxon>
        <taxon>Sphenostylis</taxon>
    </lineage>
</organism>
<accession>A0AA86SMA1</accession>